<dbReference type="GO" id="GO:0005667">
    <property type="term" value="C:transcription regulator complex"/>
    <property type="evidence" value="ECO:0007669"/>
    <property type="project" value="TreeGrafter"/>
</dbReference>
<dbReference type="GO" id="GO:0031519">
    <property type="term" value="C:PcG protein complex"/>
    <property type="evidence" value="ECO:0007669"/>
    <property type="project" value="TreeGrafter"/>
</dbReference>
<protein>
    <recommendedName>
        <fullName evidence="7">C2H2-type domain-containing protein</fullName>
    </recommendedName>
</protein>
<dbReference type="Gene3D" id="3.30.160.60">
    <property type="entry name" value="Classic Zinc Finger"/>
    <property type="match status" value="2"/>
</dbReference>
<evidence type="ECO:0000313" key="9">
    <source>
        <dbReference type="Proteomes" id="UP000383932"/>
    </source>
</evidence>
<keyword evidence="3 5" id="KW-0863">Zinc-finger</keyword>
<dbReference type="GO" id="GO:0008270">
    <property type="term" value="F:zinc ion binding"/>
    <property type="evidence" value="ECO:0007669"/>
    <property type="project" value="UniProtKB-KW"/>
</dbReference>
<keyword evidence="2" id="KW-0677">Repeat</keyword>
<evidence type="ECO:0000259" key="7">
    <source>
        <dbReference type="PROSITE" id="PS50157"/>
    </source>
</evidence>
<dbReference type="GO" id="GO:0000978">
    <property type="term" value="F:RNA polymerase II cis-regulatory region sequence-specific DNA binding"/>
    <property type="evidence" value="ECO:0007669"/>
    <property type="project" value="TreeGrafter"/>
</dbReference>
<dbReference type="InterPro" id="IPR013087">
    <property type="entry name" value="Znf_C2H2_type"/>
</dbReference>
<dbReference type="PANTHER" id="PTHR14003:SF19">
    <property type="entry name" value="YY2 TRANSCRIPTION FACTOR"/>
    <property type="match status" value="1"/>
</dbReference>
<dbReference type="Pfam" id="PF00096">
    <property type="entry name" value="zf-C2H2"/>
    <property type="match status" value="1"/>
</dbReference>
<evidence type="ECO:0000256" key="4">
    <source>
        <dbReference type="ARBA" id="ARBA00022833"/>
    </source>
</evidence>
<evidence type="ECO:0000256" key="1">
    <source>
        <dbReference type="ARBA" id="ARBA00022723"/>
    </source>
</evidence>
<keyword evidence="1" id="KW-0479">Metal-binding</keyword>
<feature type="region of interest" description="Disordered" evidence="6">
    <location>
        <begin position="269"/>
        <end position="291"/>
    </location>
</feature>
<evidence type="ECO:0000256" key="5">
    <source>
        <dbReference type="PROSITE-ProRule" id="PRU00042"/>
    </source>
</evidence>
<gene>
    <name evidence="8" type="ORF">CTheo_1869</name>
</gene>
<dbReference type="PROSITE" id="PS00028">
    <property type="entry name" value="ZINC_FINGER_C2H2_1"/>
    <property type="match status" value="1"/>
</dbReference>
<feature type="region of interest" description="Disordered" evidence="6">
    <location>
        <begin position="149"/>
        <end position="181"/>
    </location>
</feature>
<comment type="caution">
    <text evidence="8">The sequence shown here is derived from an EMBL/GenBank/DDBJ whole genome shotgun (WGS) entry which is preliminary data.</text>
</comment>
<evidence type="ECO:0000256" key="3">
    <source>
        <dbReference type="ARBA" id="ARBA00022771"/>
    </source>
</evidence>
<dbReference type="OrthoDB" id="6077919at2759"/>
<dbReference type="InterPro" id="IPR036236">
    <property type="entry name" value="Znf_C2H2_sf"/>
</dbReference>
<dbReference type="SMART" id="SM00355">
    <property type="entry name" value="ZnF_C2H2"/>
    <property type="match status" value="2"/>
</dbReference>
<reference evidence="8 9" key="1">
    <citation type="journal article" date="2019" name="Fungal Biol. Biotechnol.">
        <title>Draft genome sequence of fastidious pathogen Ceratobasidium theobromae, which causes vascular-streak dieback in Theobroma cacao.</title>
        <authorList>
            <person name="Ali S.S."/>
            <person name="Asman A."/>
            <person name="Shao J."/>
            <person name="Firmansyah A.P."/>
            <person name="Susilo A.W."/>
            <person name="Rosmana A."/>
            <person name="McMahon P."/>
            <person name="Junaid M."/>
            <person name="Guest D."/>
            <person name="Kheng T.Y."/>
            <person name="Meinhardt L.W."/>
            <person name="Bailey B.A."/>
        </authorList>
    </citation>
    <scope>NUCLEOTIDE SEQUENCE [LARGE SCALE GENOMIC DNA]</scope>
    <source>
        <strain evidence="8 9">CT2</strain>
    </source>
</reference>
<evidence type="ECO:0000256" key="2">
    <source>
        <dbReference type="ARBA" id="ARBA00022737"/>
    </source>
</evidence>
<evidence type="ECO:0000313" key="8">
    <source>
        <dbReference type="EMBL" id="KAB5594722.1"/>
    </source>
</evidence>
<feature type="domain" description="C2H2-type" evidence="7">
    <location>
        <begin position="218"/>
        <end position="245"/>
    </location>
</feature>
<accession>A0A5N5QSI2</accession>
<name>A0A5N5QSI2_9AGAM</name>
<evidence type="ECO:0000256" key="6">
    <source>
        <dbReference type="SAM" id="MobiDB-lite"/>
    </source>
</evidence>
<dbReference type="Proteomes" id="UP000383932">
    <property type="component" value="Unassembled WGS sequence"/>
</dbReference>
<dbReference type="SUPFAM" id="SSF57667">
    <property type="entry name" value="beta-beta-alpha zinc fingers"/>
    <property type="match status" value="1"/>
</dbReference>
<dbReference type="PROSITE" id="PS50157">
    <property type="entry name" value="ZINC_FINGER_C2H2_2"/>
    <property type="match status" value="2"/>
</dbReference>
<dbReference type="AlphaFoldDB" id="A0A5N5QSI2"/>
<proteinExistence type="predicted"/>
<dbReference type="PANTHER" id="PTHR14003">
    <property type="entry name" value="TRANSCRIPTIONAL REPRESSOR PROTEIN YY"/>
    <property type="match status" value="1"/>
</dbReference>
<feature type="compositionally biased region" description="Low complexity" evidence="6">
    <location>
        <begin position="161"/>
        <end position="172"/>
    </location>
</feature>
<feature type="domain" description="C2H2-type" evidence="7">
    <location>
        <begin position="246"/>
        <end position="275"/>
    </location>
</feature>
<organism evidence="8 9">
    <name type="scientific">Ceratobasidium theobromae</name>
    <dbReference type="NCBI Taxonomy" id="1582974"/>
    <lineage>
        <taxon>Eukaryota</taxon>
        <taxon>Fungi</taxon>
        <taxon>Dikarya</taxon>
        <taxon>Basidiomycota</taxon>
        <taxon>Agaricomycotina</taxon>
        <taxon>Agaricomycetes</taxon>
        <taxon>Cantharellales</taxon>
        <taxon>Ceratobasidiaceae</taxon>
        <taxon>Ceratobasidium</taxon>
    </lineage>
</organism>
<keyword evidence="4" id="KW-0862">Zinc</keyword>
<dbReference type="GO" id="GO:0000785">
    <property type="term" value="C:chromatin"/>
    <property type="evidence" value="ECO:0007669"/>
    <property type="project" value="TreeGrafter"/>
</dbReference>
<dbReference type="GO" id="GO:0000981">
    <property type="term" value="F:DNA-binding transcription factor activity, RNA polymerase II-specific"/>
    <property type="evidence" value="ECO:0007669"/>
    <property type="project" value="TreeGrafter"/>
</dbReference>
<keyword evidence="9" id="KW-1185">Reference proteome</keyword>
<sequence>MDPFVVESYAAPSPPHIPDPLSARAFAYLRPFLHTFRVDPFSAHDGVRGRPTAAAAPAQPHARRGVTFEFQLAIGDNSDLDNLEPIDPDTDPSEPEPLRYLDGQAADAVYAPAPLYPRPFLQFDFAEFPTPEVYAPYYPLYPHPFESSSPLTDVPEHRDTSPASSLTSESSAWIEAPPPRQSTRQFAPFPPGGMSHAKGKSKVHRCEVRPAPRIHHTHTPQICNKDFKRPSTLKTHMNTHTGARPFACPVPGCGQRFGVQSNLTRHCKGHKRARPRPLQERTNEPWCPPTLRTMRNAHKLSSSPPFAMPDGAAPLPVPLPAVRPYGQPGDENYEERDSFYYGHPMPYHPDAWKIRPALAGPAPTPSQPEAHMHPPTYGYPYPITRRL</sequence>
<dbReference type="EMBL" id="SSOP01000017">
    <property type="protein sequence ID" value="KAB5594722.1"/>
    <property type="molecule type" value="Genomic_DNA"/>
</dbReference>